<organism evidence="2 3">
    <name type="scientific">Amborella trichopoda</name>
    <dbReference type="NCBI Taxonomy" id="13333"/>
    <lineage>
        <taxon>Eukaryota</taxon>
        <taxon>Viridiplantae</taxon>
        <taxon>Streptophyta</taxon>
        <taxon>Embryophyta</taxon>
        <taxon>Tracheophyta</taxon>
        <taxon>Spermatophyta</taxon>
        <taxon>Magnoliopsida</taxon>
        <taxon>Amborellales</taxon>
        <taxon>Amborellaceae</taxon>
        <taxon>Amborella</taxon>
    </lineage>
</organism>
<dbReference type="AlphaFoldDB" id="U5DH21"/>
<proteinExistence type="predicted"/>
<evidence type="ECO:0000256" key="1">
    <source>
        <dbReference type="SAM" id="SignalP"/>
    </source>
</evidence>
<dbReference type="HOGENOM" id="CLU_2064645_0_0_1"/>
<reference evidence="3" key="1">
    <citation type="journal article" date="2013" name="Science">
        <title>The Amborella genome and the evolution of flowering plants.</title>
        <authorList>
            <consortium name="Amborella Genome Project"/>
        </authorList>
    </citation>
    <scope>NUCLEOTIDE SEQUENCE [LARGE SCALE GENOMIC DNA]</scope>
</reference>
<gene>
    <name evidence="2" type="ORF">AMTR_s00062p00214250</name>
</gene>
<dbReference type="Proteomes" id="UP000017836">
    <property type="component" value="Unassembled WGS sequence"/>
</dbReference>
<feature type="chain" id="PRO_5004658922" evidence="1">
    <location>
        <begin position="26"/>
        <end position="119"/>
    </location>
</feature>
<protein>
    <submittedName>
        <fullName evidence="2">Uncharacterized protein</fullName>
    </submittedName>
</protein>
<sequence>MASNNSSFLAMLVVLKLLDDNACLAARRLLHTSPPGRWQWRKRRRALELIVGTVGIVEGSGGNVGFRREGLVDKAGGGGVCNKWRAARQALSSSNDRTTSIVKRELLLAAMAEERKKKG</sequence>
<name>U5DH21_AMBTC</name>
<feature type="signal peptide" evidence="1">
    <location>
        <begin position="1"/>
        <end position="25"/>
    </location>
</feature>
<keyword evidence="1" id="KW-0732">Signal</keyword>
<dbReference type="Gramene" id="ERN19738">
    <property type="protein sequence ID" value="ERN19738"/>
    <property type="gene ID" value="AMTR_s00062p00214250"/>
</dbReference>
<evidence type="ECO:0000313" key="2">
    <source>
        <dbReference type="EMBL" id="ERN19738.1"/>
    </source>
</evidence>
<evidence type="ECO:0000313" key="3">
    <source>
        <dbReference type="Proteomes" id="UP000017836"/>
    </source>
</evidence>
<keyword evidence="3" id="KW-1185">Reference proteome</keyword>
<dbReference type="EMBL" id="KI392068">
    <property type="protein sequence ID" value="ERN19738.1"/>
    <property type="molecule type" value="Genomic_DNA"/>
</dbReference>
<accession>U5DH21</accession>